<dbReference type="InterPro" id="IPR001394">
    <property type="entry name" value="Peptidase_C19_UCH"/>
</dbReference>
<dbReference type="GO" id="GO:0004843">
    <property type="term" value="F:cysteine-type deubiquitinase activity"/>
    <property type="evidence" value="ECO:0007669"/>
    <property type="project" value="InterPro"/>
</dbReference>
<dbReference type="Gene3D" id="3.90.70.10">
    <property type="entry name" value="Cysteine proteinases"/>
    <property type="match status" value="1"/>
</dbReference>
<dbReference type="SUPFAM" id="SSF54001">
    <property type="entry name" value="Cysteine proteinases"/>
    <property type="match status" value="1"/>
</dbReference>
<feature type="compositionally biased region" description="Basic residues" evidence="1">
    <location>
        <begin position="38"/>
        <end position="49"/>
    </location>
</feature>
<dbReference type="InterPro" id="IPR038765">
    <property type="entry name" value="Papain-like_cys_pep_sf"/>
</dbReference>
<proteinExistence type="predicted"/>
<gene>
    <name evidence="2" type="ORF">SMTD_LOCUS1189</name>
</gene>
<evidence type="ECO:0000256" key="1">
    <source>
        <dbReference type="SAM" id="MobiDB-lite"/>
    </source>
</evidence>
<keyword evidence="3" id="KW-1185">Reference proteome</keyword>
<dbReference type="GO" id="GO:0016579">
    <property type="term" value="P:protein deubiquitination"/>
    <property type="evidence" value="ECO:0007669"/>
    <property type="project" value="InterPro"/>
</dbReference>
<dbReference type="Proteomes" id="UP000269396">
    <property type="component" value="Unassembled WGS sequence"/>
</dbReference>
<dbReference type="AlphaFoldDB" id="A0A183NGF3"/>
<dbReference type="EMBL" id="UZAL01001248">
    <property type="protein sequence ID" value="VDO76186.1"/>
    <property type="molecule type" value="Genomic_DNA"/>
</dbReference>
<feature type="compositionally biased region" description="Polar residues" evidence="1">
    <location>
        <begin position="1"/>
        <end position="25"/>
    </location>
</feature>
<protein>
    <submittedName>
        <fullName evidence="2">Uncharacterized protein</fullName>
    </submittedName>
</protein>
<reference evidence="2 3" key="1">
    <citation type="submission" date="2018-11" db="EMBL/GenBank/DDBJ databases">
        <authorList>
            <consortium name="Pathogen Informatics"/>
        </authorList>
    </citation>
    <scope>NUCLEOTIDE SEQUENCE [LARGE SCALE GENOMIC DNA]</scope>
    <source>
        <strain>Denwood</strain>
        <strain evidence="3">Zambia</strain>
    </source>
</reference>
<evidence type="ECO:0000313" key="2">
    <source>
        <dbReference type="EMBL" id="VDO76186.1"/>
    </source>
</evidence>
<accession>A0A183NGF3</accession>
<organism evidence="2 3">
    <name type="scientific">Schistosoma mattheei</name>
    <dbReference type="NCBI Taxonomy" id="31246"/>
    <lineage>
        <taxon>Eukaryota</taxon>
        <taxon>Metazoa</taxon>
        <taxon>Spiralia</taxon>
        <taxon>Lophotrochozoa</taxon>
        <taxon>Platyhelminthes</taxon>
        <taxon>Trematoda</taxon>
        <taxon>Digenea</taxon>
        <taxon>Strigeidida</taxon>
        <taxon>Schistosomatoidea</taxon>
        <taxon>Schistosomatidae</taxon>
        <taxon>Schistosoma</taxon>
    </lineage>
</organism>
<dbReference type="Pfam" id="PF00443">
    <property type="entry name" value="UCH"/>
    <property type="match status" value="1"/>
</dbReference>
<evidence type="ECO:0000313" key="3">
    <source>
        <dbReference type="Proteomes" id="UP000269396"/>
    </source>
</evidence>
<sequence>MSRFSQLAGSSDLQKQSWDVKSTSELYPRDENNSNSIKKSKDRKSRASKRSTESIQSRSTDTALKNDIDGLYIEPCGFRNVRNSCFLNASLQLLLNIPTLCSTLYKFRGICVSSAESAFHASGVQEKKTPLTDQLLELIEKLNPQVLENETILNNTSQCCNSYGNKNDNTDNNVIHANKTRVGSNSNSPVPSTYKLSQSNGVQPFMLKHLITPNPIFGKLLHMNTGFQEDAAVSIYRIYLKYSLSFV</sequence>
<name>A0A183NGF3_9TREM</name>
<feature type="region of interest" description="Disordered" evidence="1">
    <location>
        <begin position="1"/>
        <end position="60"/>
    </location>
</feature>